<accession>A0AAW2ZP96</accession>
<dbReference type="Gene3D" id="2.60.40.3440">
    <property type="match status" value="1"/>
</dbReference>
<dbReference type="Pfam" id="PF17963">
    <property type="entry name" value="Big_9"/>
    <property type="match status" value="4"/>
</dbReference>
<dbReference type="Pfam" id="PF00092">
    <property type="entry name" value="VWA"/>
    <property type="match status" value="1"/>
</dbReference>
<dbReference type="Gene3D" id="2.60.40.2810">
    <property type="match status" value="1"/>
</dbReference>
<dbReference type="EMBL" id="JAOPGA020001843">
    <property type="protein sequence ID" value="KAL0491672.1"/>
    <property type="molecule type" value="Genomic_DNA"/>
</dbReference>
<dbReference type="AlphaFoldDB" id="A0AAW2ZP96"/>
<feature type="domain" description="VWFA" evidence="1">
    <location>
        <begin position="911"/>
        <end position="1038"/>
    </location>
</feature>
<organism evidence="2 3">
    <name type="scientific">Acrasis kona</name>
    <dbReference type="NCBI Taxonomy" id="1008807"/>
    <lineage>
        <taxon>Eukaryota</taxon>
        <taxon>Discoba</taxon>
        <taxon>Heterolobosea</taxon>
        <taxon>Tetramitia</taxon>
        <taxon>Eutetramitia</taxon>
        <taxon>Acrasidae</taxon>
        <taxon>Acrasis</taxon>
    </lineage>
</organism>
<evidence type="ECO:0000259" key="1">
    <source>
        <dbReference type="PROSITE" id="PS50234"/>
    </source>
</evidence>
<dbReference type="NCBIfam" id="NF012211">
    <property type="entry name" value="tand_rpt_95"/>
    <property type="match status" value="2"/>
</dbReference>
<comment type="caution">
    <text evidence="2">The sequence shown here is derived from an EMBL/GenBank/DDBJ whole genome shotgun (WGS) entry which is preliminary data.</text>
</comment>
<dbReference type="InterPro" id="IPR036465">
    <property type="entry name" value="vWFA_dom_sf"/>
</dbReference>
<keyword evidence="3" id="KW-1185">Reference proteome</keyword>
<feature type="non-terminal residue" evidence="2">
    <location>
        <position position="1113"/>
    </location>
</feature>
<dbReference type="InterPro" id="IPR002035">
    <property type="entry name" value="VWF_A"/>
</dbReference>
<dbReference type="InterPro" id="IPR050525">
    <property type="entry name" value="ECM_Assembly_Org"/>
</dbReference>
<dbReference type="CDD" id="cd01450">
    <property type="entry name" value="vWFA_subfamily_ECM"/>
    <property type="match status" value="1"/>
</dbReference>
<dbReference type="SUPFAM" id="SSF53300">
    <property type="entry name" value="vWA-like"/>
    <property type="match status" value="1"/>
</dbReference>
<gene>
    <name evidence="2" type="ORF">AKO1_010170</name>
</gene>
<dbReference type="Gene3D" id="3.40.50.410">
    <property type="entry name" value="von Willebrand factor, type A domain"/>
    <property type="match status" value="1"/>
</dbReference>
<reference evidence="2 3" key="1">
    <citation type="submission" date="2024-03" db="EMBL/GenBank/DDBJ databases">
        <title>The Acrasis kona genome and developmental transcriptomes reveal deep origins of eukaryotic multicellular pathways.</title>
        <authorList>
            <person name="Sheikh S."/>
            <person name="Fu C.-J."/>
            <person name="Brown M.W."/>
            <person name="Baldauf S.L."/>
        </authorList>
    </citation>
    <scope>NUCLEOTIDE SEQUENCE [LARGE SCALE GENOMIC DNA]</scope>
    <source>
        <strain evidence="2 3">ATCC MYA-3509</strain>
    </source>
</reference>
<dbReference type="PROSITE" id="PS50234">
    <property type="entry name" value="VWFA"/>
    <property type="match status" value="1"/>
</dbReference>
<evidence type="ECO:0000313" key="2">
    <source>
        <dbReference type="EMBL" id="KAL0491672.1"/>
    </source>
</evidence>
<protein>
    <recommendedName>
        <fullName evidence="1">VWFA domain-containing protein</fullName>
    </recommendedName>
</protein>
<dbReference type="SMART" id="SM00327">
    <property type="entry name" value="VWA"/>
    <property type="match status" value="1"/>
</dbReference>
<dbReference type="PANTHER" id="PTHR24020">
    <property type="entry name" value="COLLAGEN ALPHA"/>
    <property type="match status" value="1"/>
</dbReference>
<dbReference type="Proteomes" id="UP001431209">
    <property type="component" value="Unassembled WGS sequence"/>
</dbReference>
<sequence>MTYTITDGLATVTKSIYITVVDTAPVILPNYYSIFWRTQSTGSQFNLTNLVSDAEQDPVTLTVSVPSSGVASVNGLVVTYKQNLNFLGNDSFTVTANDGWAPATSANYIVNVYDTAPVAYPLSLSMHFRETNKPVNAAPTDADPQDANNLSIVSTSGSFDGTVKIVGNTNLTYTPGSFTLGVRSIQYTVSDGLLTSSNTLTVTVVDAAPTNVDYSRDIQWAQCISQGVLINVGPTAVDTDSFDANFLSFTQVSNANYGTVSKFNSTTFLYKCNSGVGKVQDSFRYRTSDQVLSNDNQITINVVNNAPVALDDNYLLHWTLAVSNLQVTANDTDIDGDAITISSFSTTTPFGASITTDSNKKLLTYSMTSKQRISSALNQVDRFSYAVTDSVDVSNTANVGVTLYNTPPVANPLAQTIQWNQVATGTLSFSDPDSLDTATVSSLTLRVQNTGSVQLNNANTGAVTFTPSNSPGTTTTYSNNVIVDYVVTDGLSTSSNTWTVTVKNTAPVAQSVTKTVNRNYNSPTMTFTGVLPNPNDADGDPVSISSMSLVPTERTTPSYNPTSNSFSLTVPALFTGTKVVQWTTTDGQLTSSVATYTINYINAAPTCTSNSASTFKLAPYNVNVLNGCSDANNDPITAVTQYTQSPSAIGTSSLSSSGALSFTSSGKQSGLVTITYRATDTIDQSTDTTFSINVVNRAPTGKSVRYEFKQAYTNDYEHVISTFLTDSSASDPDAADTVSISDVNVGTCPGSVSLRSGVIYYKPGDATYSNTCVLNVIITDDDTNNKLTATVGVTVYISSPRTPPKANDDSYSVDQAAGQIVIPVSSMLSNDVAPPSTGITFAGLVPCTTGYCYKTPVYSASTQSVTLEVDRFNCIADKFQYAIQTTDAFQAQDIATVTVTFTNCYCRSQVDIYFVLDNSGSIGESNWKLVRNFAYNITQKLEISSDKVNVGFVDFGNNGYNILTLSSNKNTIQNMAKNMGYRGEGTATKSGLYAAIADITGVHPANRSTVGTDGKTLVAKGRYGVPKVLLLITDGMPNIPFGNSPQNGWYGNPSKQYIDCQTVYADGNSNPVNCTQGVFAQQMTQKPQDCRYASNSGLPCSDPTWYTNQINSW</sequence>
<proteinExistence type="predicted"/>
<evidence type="ECO:0000313" key="3">
    <source>
        <dbReference type="Proteomes" id="UP001431209"/>
    </source>
</evidence>
<name>A0AAW2ZP96_9EUKA</name>
<dbReference type="PANTHER" id="PTHR24020:SF20">
    <property type="entry name" value="PH DOMAIN-CONTAINING PROTEIN"/>
    <property type="match status" value="1"/>
</dbReference>